<evidence type="ECO:0000313" key="2">
    <source>
        <dbReference type="Proteomes" id="UP001303889"/>
    </source>
</evidence>
<proteinExistence type="predicted"/>
<name>A0AAN6M7V7_9PEZI</name>
<comment type="caution">
    <text evidence="1">The sequence shown here is derived from an EMBL/GenBank/DDBJ whole genome shotgun (WGS) entry which is preliminary data.</text>
</comment>
<sequence>MPIHRKHSTIAERTQALTLHACGTKYSEIEAITGIKAEAFKQLLRKAKQRGYLPGGPVKDEHVCDGAKSGRPKVITEAI</sequence>
<feature type="non-terminal residue" evidence="1">
    <location>
        <position position="79"/>
    </location>
</feature>
<dbReference type="AlphaFoldDB" id="A0AAN6M7V7"/>
<evidence type="ECO:0000313" key="1">
    <source>
        <dbReference type="EMBL" id="KAK3896401.1"/>
    </source>
</evidence>
<protein>
    <submittedName>
        <fullName evidence="1">Uncharacterized protein</fullName>
    </submittedName>
</protein>
<reference evidence="1" key="1">
    <citation type="journal article" date="2023" name="Mol. Phylogenet. Evol.">
        <title>Genome-scale phylogeny and comparative genomics of the fungal order Sordariales.</title>
        <authorList>
            <person name="Hensen N."/>
            <person name="Bonometti L."/>
            <person name="Westerberg I."/>
            <person name="Brannstrom I.O."/>
            <person name="Guillou S."/>
            <person name="Cros-Aarteil S."/>
            <person name="Calhoun S."/>
            <person name="Haridas S."/>
            <person name="Kuo A."/>
            <person name="Mondo S."/>
            <person name="Pangilinan J."/>
            <person name="Riley R."/>
            <person name="LaButti K."/>
            <person name="Andreopoulos B."/>
            <person name="Lipzen A."/>
            <person name="Chen C."/>
            <person name="Yan M."/>
            <person name="Daum C."/>
            <person name="Ng V."/>
            <person name="Clum A."/>
            <person name="Steindorff A."/>
            <person name="Ohm R.A."/>
            <person name="Martin F."/>
            <person name="Silar P."/>
            <person name="Natvig D.O."/>
            <person name="Lalanne C."/>
            <person name="Gautier V."/>
            <person name="Ament-Velasquez S.L."/>
            <person name="Kruys A."/>
            <person name="Hutchinson M.I."/>
            <person name="Powell A.J."/>
            <person name="Barry K."/>
            <person name="Miller A.N."/>
            <person name="Grigoriev I.V."/>
            <person name="Debuchy R."/>
            <person name="Gladieux P."/>
            <person name="Hiltunen Thoren M."/>
            <person name="Johannesson H."/>
        </authorList>
    </citation>
    <scope>NUCLEOTIDE SEQUENCE</scope>
    <source>
        <strain evidence="1">CBS 103.79</strain>
    </source>
</reference>
<organism evidence="1 2">
    <name type="scientific">Staphylotrichum tortipilum</name>
    <dbReference type="NCBI Taxonomy" id="2831512"/>
    <lineage>
        <taxon>Eukaryota</taxon>
        <taxon>Fungi</taxon>
        <taxon>Dikarya</taxon>
        <taxon>Ascomycota</taxon>
        <taxon>Pezizomycotina</taxon>
        <taxon>Sordariomycetes</taxon>
        <taxon>Sordariomycetidae</taxon>
        <taxon>Sordariales</taxon>
        <taxon>Chaetomiaceae</taxon>
        <taxon>Staphylotrichum</taxon>
    </lineage>
</organism>
<dbReference type="EMBL" id="MU856702">
    <property type="protein sequence ID" value="KAK3896401.1"/>
    <property type="molecule type" value="Genomic_DNA"/>
</dbReference>
<gene>
    <name evidence="1" type="ORF">C8A05DRAFT_20615</name>
</gene>
<reference evidence="1" key="2">
    <citation type="submission" date="2023-05" db="EMBL/GenBank/DDBJ databases">
        <authorList>
            <consortium name="Lawrence Berkeley National Laboratory"/>
            <person name="Steindorff A."/>
            <person name="Hensen N."/>
            <person name="Bonometti L."/>
            <person name="Westerberg I."/>
            <person name="Brannstrom I.O."/>
            <person name="Guillou S."/>
            <person name="Cros-Aarteil S."/>
            <person name="Calhoun S."/>
            <person name="Haridas S."/>
            <person name="Kuo A."/>
            <person name="Mondo S."/>
            <person name="Pangilinan J."/>
            <person name="Riley R."/>
            <person name="Labutti K."/>
            <person name="Andreopoulos B."/>
            <person name="Lipzen A."/>
            <person name="Chen C."/>
            <person name="Yanf M."/>
            <person name="Daum C."/>
            <person name="Ng V."/>
            <person name="Clum A."/>
            <person name="Ohm R."/>
            <person name="Martin F."/>
            <person name="Silar P."/>
            <person name="Natvig D."/>
            <person name="Lalanne C."/>
            <person name="Gautier V."/>
            <person name="Ament-Velasquez S.L."/>
            <person name="Kruys A."/>
            <person name="Hutchinson M.I."/>
            <person name="Powell A.J."/>
            <person name="Barry K."/>
            <person name="Miller A.N."/>
            <person name="Grigoriev I.V."/>
            <person name="Debuchy R."/>
            <person name="Gladieux P."/>
            <person name="Thoren M.H."/>
            <person name="Johannesson H."/>
        </authorList>
    </citation>
    <scope>NUCLEOTIDE SEQUENCE</scope>
    <source>
        <strain evidence="1">CBS 103.79</strain>
    </source>
</reference>
<dbReference type="Proteomes" id="UP001303889">
    <property type="component" value="Unassembled WGS sequence"/>
</dbReference>
<keyword evidence="2" id="KW-1185">Reference proteome</keyword>
<accession>A0AAN6M7V7</accession>